<sequence>MNTQHQSEKGIIAITLVLIVASIITVFGLSVALMAIDETRTATTQLSASQSAAYDDACVTNALSVLINNNSYTGNANISVGNVNCIAVIANPGGNVRSIKTSATATDAFARSIVDRSFVNVNIATNPFTVLYYKDILD</sequence>
<organism evidence="2 3">
    <name type="scientific">Candidatus Komeilibacteria bacterium RIFCSPHIGHO2_01_FULL_52_14</name>
    <dbReference type="NCBI Taxonomy" id="1798549"/>
    <lineage>
        <taxon>Bacteria</taxon>
        <taxon>Candidatus Komeiliibacteriota</taxon>
    </lineage>
</organism>
<comment type="caution">
    <text evidence="2">The sequence shown here is derived from an EMBL/GenBank/DDBJ whole genome shotgun (WGS) entry which is preliminary data.</text>
</comment>
<gene>
    <name evidence="2" type="ORF">A2677_03415</name>
</gene>
<dbReference type="Proteomes" id="UP000177817">
    <property type="component" value="Unassembled WGS sequence"/>
</dbReference>
<accession>A0A1G2BL92</accession>
<evidence type="ECO:0000256" key="1">
    <source>
        <dbReference type="SAM" id="Phobius"/>
    </source>
</evidence>
<protein>
    <recommendedName>
        <fullName evidence="4">Type 4 fimbrial biogenesis protein PilX N-terminal domain-containing protein</fullName>
    </recommendedName>
</protein>
<keyword evidence="1" id="KW-0472">Membrane</keyword>
<evidence type="ECO:0000313" key="3">
    <source>
        <dbReference type="Proteomes" id="UP000177817"/>
    </source>
</evidence>
<evidence type="ECO:0008006" key="4">
    <source>
        <dbReference type="Google" id="ProtNLM"/>
    </source>
</evidence>
<reference evidence="2 3" key="1">
    <citation type="journal article" date="2016" name="Nat. Commun.">
        <title>Thousands of microbial genomes shed light on interconnected biogeochemical processes in an aquifer system.</title>
        <authorList>
            <person name="Anantharaman K."/>
            <person name="Brown C.T."/>
            <person name="Hug L.A."/>
            <person name="Sharon I."/>
            <person name="Castelle C.J."/>
            <person name="Probst A.J."/>
            <person name="Thomas B.C."/>
            <person name="Singh A."/>
            <person name="Wilkins M.J."/>
            <person name="Karaoz U."/>
            <person name="Brodie E.L."/>
            <person name="Williams K.H."/>
            <person name="Hubbard S.S."/>
            <person name="Banfield J.F."/>
        </authorList>
    </citation>
    <scope>NUCLEOTIDE SEQUENCE [LARGE SCALE GENOMIC DNA]</scope>
</reference>
<dbReference type="EMBL" id="MHKK01000022">
    <property type="protein sequence ID" value="OGY89862.1"/>
    <property type="molecule type" value="Genomic_DNA"/>
</dbReference>
<dbReference type="AlphaFoldDB" id="A0A1G2BL92"/>
<evidence type="ECO:0000313" key="2">
    <source>
        <dbReference type="EMBL" id="OGY89862.1"/>
    </source>
</evidence>
<name>A0A1G2BL92_9BACT</name>
<feature type="transmembrane region" description="Helical" evidence="1">
    <location>
        <begin position="12"/>
        <end position="36"/>
    </location>
</feature>
<keyword evidence="1" id="KW-0812">Transmembrane</keyword>
<keyword evidence="1" id="KW-1133">Transmembrane helix</keyword>
<proteinExistence type="predicted"/>